<reference evidence="1 2" key="1">
    <citation type="submission" date="2019-04" db="EMBL/GenBank/DDBJ databases">
        <title>Pedobacter sp. AR-2-6 sp. nov., isolated from Arctic soil.</title>
        <authorList>
            <person name="Dahal R.H."/>
            <person name="Kim D.-U."/>
        </authorList>
    </citation>
    <scope>NUCLEOTIDE SEQUENCE [LARGE SCALE GENOMIC DNA]</scope>
    <source>
        <strain evidence="1 2">AR-2-6</strain>
    </source>
</reference>
<dbReference type="EMBL" id="SWBO01000010">
    <property type="protein sequence ID" value="TKB98031.1"/>
    <property type="molecule type" value="Genomic_DNA"/>
</dbReference>
<dbReference type="RefSeq" id="WP_136877955.1">
    <property type="nucleotide sequence ID" value="NZ_SWBO01000010.1"/>
</dbReference>
<sequence>MKKYARISCGFTSTGAISGLDEDAVVTEDLNLKLEKFLKKNKIKDFRIINAETVIVPKQDFTHNYNLVCLHLEYEI</sequence>
<name>A0A4U1BYC6_9SPHI</name>
<accession>A0A4U1BYC6</accession>
<dbReference type="Proteomes" id="UP000310477">
    <property type="component" value="Unassembled WGS sequence"/>
</dbReference>
<dbReference type="AlphaFoldDB" id="A0A4U1BYC6"/>
<proteinExistence type="predicted"/>
<evidence type="ECO:0000313" key="2">
    <source>
        <dbReference type="Proteomes" id="UP000310477"/>
    </source>
</evidence>
<keyword evidence="2" id="KW-1185">Reference proteome</keyword>
<comment type="caution">
    <text evidence="1">The sequence shown here is derived from an EMBL/GenBank/DDBJ whole genome shotgun (WGS) entry which is preliminary data.</text>
</comment>
<dbReference type="OrthoDB" id="9922254at2"/>
<organism evidence="1 2">
    <name type="scientific">Pedobacter cryotolerans</name>
    <dbReference type="NCBI Taxonomy" id="2571270"/>
    <lineage>
        <taxon>Bacteria</taxon>
        <taxon>Pseudomonadati</taxon>
        <taxon>Bacteroidota</taxon>
        <taxon>Sphingobacteriia</taxon>
        <taxon>Sphingobacteriales</taxon>
        <taxon>Sphingobacteriaceae</taxon>
        <taxon>Pedobacter</taxon>
    </lineage>
</organism>
<evidence type="ECO:0000313" key="1">
    <source>
        <dbReference type="EMBL" id="TKB98031.1"/>
    </source>
</evidence>
<gene>
    <name evidence="1" type="ORF">FA045_15315</name>
</gene>
<protein>
    <submittedName>
        <fullName evidence="1">Uncharacterized protein</fullName>
    </submittedName>
</protein>